<dbReference type="InterPro" id="IPR042001">
    <property type="entry name" value="Sortase_F"/>
</dbReference>
<dbReference type="RefSeq" id="WP_189146658.1">
    <property type="nucleotide sequence ID" value="NZ_BAABER010000001.1"/>
</dbReference>
<sequence length="213" mass="21778">MPPVHRPGLSRARLAVALLATLVQLVLVTVLTGCSSSPDPVVRVAPTAAPGTPESEQSTASGTPAVPAAPAGVAISSLGITSSLMELGLNKDGTVEVPPAEQGMTAGWYTGGAVPGEVGAAVIIGHNDTHFGEAVFHDLKKIEEGADITVTDATGKALHFTVTAMESVSKNAFPTEKVYGPTQERALRLITCDGDFDAQGHPVDNLIVYATAS</sequence>
<dbReference type="EMBL" id="BMMU01000004">
    <property type="protein sequence ID" value="GGJ21283.1"/>
    <property type="molecule type" value="Genomic_DNA"/>
</dbReference>
<feature type="active site" description="Proton donor/acceptor" evidence="2">
    <location>
        <position position="126"/>
    </location>
</feature>
<comment type="caution">
    <text evidence="4">The sequence shown here is derived from an EMBL/GenBank/DDBJ whole genome shotgun (WGS) entry which is preliminary data.</text>
</comment>
<evidence type="ECO:0000256" key="2">
    <source>
        <dbReference type="PIRSR" id="PIRSR605754-1"/>
    </source>
</evidence>
<dbReference type="AlphaFoldDB" id="A0A917KP34"/>
<feature type="active site" description="Acyl-thioester intermediate" evidence="2">
    <location>
        <position position="192"/>
    </location>
</feature>
<evidence type="ECO:0000313" key="5">
    <source>
        <dbReference type="Proteomes" id="UP000625682"/>
    </source>
</evidence>
<reference evidence="4" key="2">
    <citation type="submission" date="2020-09" db="EMBL/GenBank/DDBJ databases">
        <authorList>
            <person name="Sun Q."/>
            <person name="Zhou Y."/>
        </authorList>
    </citation>
    <scope>NUCLEOTIDE SEQUENCE</scope>
    <source>
        <strain evidence="4">CGMCC 4.7272</strain>
    </source>
</reference>
<dbReference type="Proteomes" id="UP000625682">
    <property type="component" value="Unassembled WGS sequence"/>
</dbReference>
<dbReference type="PROSITE" id="PS51257">
    <property type="entry name" value="PROKAR_LIPOPROTEIN"/>
    <property type="match status" value="1"/>
</dbReference>
<accession>A0A917KP34</accession>
<proteinExistence type="predicted"/>
<dbReference type="NCBIfam" id="NF033748">
    <property type="entry name" value="class_F_sortase"/>
    <property type="match status" value="1"/>
</dbReference>
<dbReference type="CDD" id="cd05829">
    <property type="entry name" value="Sortase_F"/>
    <property type="match status" value="1"/>
</dbReference>
<dbReference type="SUPFAM" id="SSF63817">
    <property type="entry name" value="Sortase"/>
    <property type="match status" value="1"/>
</dbReference>
<feature type="region of interest" description="Disordered" evidence="3">
    <location>
        <begin position="45"/>
        <end position="65"/>
    </location>
</feature>
<keyword evidence="1" id="KW-0378">Hydrolase</keyword>
<protein>
    <submittedName>
        <fullName evidence="4">Class F sortase</fullName>
    </submittedName>
</protein>
<dbReference type="Gene3D" id="2.40.260.10">
    <property type="entry name" value="Sortase"/>
    <property type="match status" value="1"/>
</dbReference>
<name>A0A917KP34_9ACTN</name>
<evidence type="ECO:0000256" key="3">
    <source>
        <dbReference type="SAM" id="MobiDB-lite"/>
    </source>
</evidence>
<gene>
    <name evidence="4" type="ORF">GCM10012282_17130</name>
</gene>
<dbReference type="InterPro" id="IPR023365">
    <property type="entry name" value="Sortase_dom-sf"/>
</dbReference>
<evidence type="ECO:0000313" key="4">
    <source>
        <dbReference type="EMBL" id="GGJ21283.1"/>
    </source>
</evidence>
<dbReference type="InterPro" id="IPR005754">
    <property type="entry name" value="Sortase"/>
</dbReference>
<evidence type="ECO:0000256" key="1">
    <source>
        <dbReference type="ARBA" id="ARBA00022801"/>
    </source>
</evidence>
<organism evidence="4 5">
    <name type="scientific">Streptomyces lacrimifluminis</name>
    <dbReference type="NCBI Taxonomy" id="1500077"/>
    <lineage>
        <taxon>Bacteria</taxon>
        <taxon>Bacillati</taxon>
        <taxon>Actinomycetota</taxon>
        <taxon>Actinomycetes</taxon>
        <taxon>Kitasatosporales</taxon>
        <taxon>Streptomycetaceae</taxon>
        <taxon>Streptomyces</taxon>
    </lineage>
</organism>
<reference evidence="4" key="1">
    <citation type="journal article" date="2014" name="Int. J. Syst. Evol. Microbiol.">
        <title>Complete genome sequence of Corynebacterium casei LMG S-19264T (=DSM 44701T), isolated from a smear-ripened cheese.</title>
        <authorList>
            <consortium name="US DOE Joint Genome Institute (JGI-PGF)"/>
            <person name="Walter F."/>
            <person name="Albersmeier A."/>
            <person name="Kalinowski J."/>
            <person name="Ruckert C."/>
        </authorList>
    </citation>
    <scope>NUCLEOTIDE SEQUENCE</scope>
    <source>
        <strain evidence="4">CGMCC 4.7272</strain>
    </source>
</reference>
<dbReference type="Pfam" id="PF04203">
    <property type="entry name" value="Sortase"/>
    <property type="match status" value="1"/>
</dbReference>
<keyword evidence="5" id="KW-1185">Reference proteome</keyword>
<dbReference type="GO" id="GO:0016787">
    <property type="term" value="F:hydrolase activity"/>
    <property type="evidence" value="ECO:0007669"/>
    <property type="project" value="UniProtKB-KW"/>
</dbReference>